<dbReference type="PROSITE" id="PS50878">
    <property type="entry name" value="RT_POL"/>
    <property type="match status" value="1"/>
</dbReference>
<dbReference type="CDD" id="cd01647">
    <property type="entry name" value="RT_LTR"/>
    <property type="match status" value="1"/>
</dbReference>
<accession>A0A2G8RWR9</accession>
<reference evidence="2 3" key="1">
    <citation type="journal article" date="2015" name="Sci. Rep.">
        <title>Chromosome-level genome map provides insights into diverse defense mechanisms in the medicinal fungus Ganoderma sinense.</title>
        <authorList>
            <person name="Zhu Y."/>
            <person name="Xu J."/>
            <person name="Sun C."/>
            <person name="Zhou S."/>
            <person name="Xu H."/>
            <person name="Nelson D.R."/>
            <person name="Qian J."/>
            <person name="Song J."/>
            <person name="Luo H."/>
            <person name="Xiang L."/>
            <person name="Li Y."/>
            <person name="Xu Z."/>
            <person name="Ji A."/>
            <person name="Wang L."/>
            <person name="Lu S."/>
            <person name="Hayward A."/>
            <person name="Sun W."/>
            <person name="Li X."/>
            <person name="Schwartz D.C."/>
            <person name="Wang Y."/>
            <person name="Chen S."/>
        </authorList>
    </citation>
    <scope>NUCLEOTIDE SEQUENCE [LARGE SCALE GENOMIC DNA]</scope>
    <source>
        <strain evidence="2 3">ZZ0214-1</strain>
    </source>
</reference>
<dbReference type="InterPro" id="IPR000477">
    <property type="entry name" value="RT_dom"/>
</dbReference>
<organism evidence="2 3">
    <name type="scientific">Ganoderma sinense ZZ0214-1</name>
    <dbReference type="NCBI Taxonomy" id="1077348"/>
    <lineage>
        <taxon>Eukaryota</taxon>
        <taxon>Fungi</taxon>
        <taxon>Dikarya</taxon>
        <taxon>Basidiomycota</taxon>
        <taxon>Agaricomycotina</taxon>
        <taxon>Agaricomycetes</taxon>
        <taxon>Polyporales</taxon>
        <taxon>Polyporaceae</taxon>
        <taxon>Ganoderma</taxon>
    </lineage>
</organism>
<dbReference type="PANTHER" id="PTHR24559">
    <property type="entry name" value="TRANSPOSON TY3-I GAG-POL POLYPROTEIN"/>
    <property type="match status" value="1"/>
</dbReference>
<keyword evidence="3" id="KW-1185">Reference proteome</keyword>
<protein>
    <recommendedName>
        <fullName evidence="1">Reverse transcriptase domain-containing protein</fullName>
    </recommendedName>
</protein>
<name>A0A2G8RWR9_9APHY</name>
<gene>
    <name evidence="2" type="ORF">GSI_11690</name>
</gene>
<dbReference type="SUPFAM" id="SSF56672">
    <property type="entry name" value="DNA/RNA polymerases"/>
    <property type="match status" value="1"/>
</dbReference>
<dbReference type="STRING" id="1077348.A0A2G8RWR9"/>
<dbReference type="InterPro" id="IPR043128">
    <property type="entry name" value="Rev_trsase/Diguanyl_cyclase"/>
</dbReference>
<sequence>MATTNEFVLHEVRTFYYENSLYTVVNLSVLESLPGMPLLEPEMLDASDIWKALALLKCPELAYAPRDHRFTCDLLKRLNCHVNDLPLVKAQQWTRTGWKLNPDTEAAWYTLESVLHYVINILDRHVHCAAEKTSVQDYRALNEGTVKNVYPLPLIDDLINKVQGATVFTKFDIRAGYNNVRIKDGDQWKAAFNTPLGLYEPMVMFFGLCNAPATFQSMMNHIFVDMIREGWLIIYMDDMLIISSDLETHRIRTKKVLRRLQEHDLYLKAEKSEFKVTEVEYLGVILKPGQVLMDLVKLKAILEWQTPKTVKQVQAFLGFGNFYRQFIRDYSQIQQEPYYANKGLTTSGTLAPSYLSHSLKRNTITKFTIENYLQ</sequence>
<evidence type="ECO:0000313" key="3">
    <source>
        <dbReference type="Proteomes" id="UP000230002"/>
    </source>
</evidence>
<dbReference type="EMBL" id="AYKW01000045">
    <property type="protein sequence ID" value="PIL25937.1"/>
    <property type="molecule type" value="Genomic_DNA"/>
</dbReference>
<dbReference type="PANTHER" id="PTHR24559:SF444">
    <property type="entry name" value="REVERSE TRANSCRIPTASE DOMAIN-CONTAINING PROTEIN"/>
    <property type="match status" value="1"/>
</dbReference>
<dbReference type="InterPro" id="IPR043502">
    <property type="entry name" value="DNA/RNA_pol_sf"/>
</dbReference>
<dbReference type="Gene3D" id="3.30.70.270">
    <property type="match status" value="2"/>
</dbReference>
<dbReference type="InterPro" id="IPR053134">
    <property type="entry name" value="RNA-dir_DNA_polymerase"/>
</dbReference>
<dbReference type="Pfam" id="PF00078">
    <property type="entry name" value="RVT_1"/>
    <property type="match status" value="1"/>
</dbReference>
<dbReference type="AlphaFoldDB" id="A0A2G8RWR9"/>
<dbReference type="Proteomes" id="UP000230002">
    <property type="component" value="Unassembled WGS sequence"/>
</dbReference>
<feature type="domain" description="Reverse transcriptase" evidence="1">
    <location>
        <begin position="1"/>
        <end position="286"/>
    </location>
</feature>
<proteinExistence type="predicted"/>
<evidence type="ECO:0000313" key="2">
    <source>
        <dbReference type="EMBL" id="PIL25937.1"/>
    </source>
</evidence>
<evidence type="ECO:0000259" key="1">
    <source>
        <dbReference type="PROSITE" id="PS50878"/>
    </source>
</evidence>
<comment type="caution">
    <text evidence="2">The sequence shown here is derived from an EMBL/GenBank/DDBJ whole genome shotgun (WGS) entry which is preliminary data.</text>
</comment>
<dbReference type="OrthoDB" id="2749397at2759"/>